<dbReference type="Proteomes" id="UP000604046">
    <property type="component" value="Unassembled WGS sequence"/>
</dbReference>
<sequence length="113" mass="12251">MEAAIRGLLESSFGDYVEGLDRASAGSFPMTLKDLKIKEAAVQEELDEDGNFPFDLSSGRIGQITVSPGWMGTVEVVATGIVLNFSFSPMKAMNNAFKKEEPDDEEADFTGVH</sequence>
<protein>
    <submittedName>
        <fullName evidence="1">Uncharacterized protein</fullName>
    </submittedName>
</protein>
<dbReference type="OrthoDB" id="475749at2759"/>
<dbReference type="AlphaFoldDB" id="A0A812NJX3"/>
<proteinExistence type="predicted"/>
<evidence type="ECO:0000313" key="1">
    <source>
        <dbReference type="EMBL" id="CAE7310572.1"/>
    </source>
</evidence>
<name>A0A812NJX3_9DINO</name>
<reference evidence="1" key="1">
    <citation type="submission" date="2021-02" db="EMBL/GenBank/DDBJ databases">
        <authorList>
            <person name="Dougan E. K."/>
            <person name="Rhodes N."/>
            <person name="Thang M."/>
            <person name="Chan C."/>
        </authorList>
    </citation>
    <scope>NUCLEOTIDE SEQUENCE</scope>
</reference>
<comment type="caution">
    <text evidence="1">The sequence shown here is derived from an EMBL/GenBank/DDBJ whole genome shotgun (WGS) entry which is preliminary data.</text>
</comment>
<keyword evidence="2" id="KW-1185">Reference proteome</keyword>
<accession>A0A812NJX3</accession>
<gene>
    <name evidence="1" type="ORF">SNAT2548_LOCUS16316</name>
</gene>
<organism evidence="1 2">
    <name type="scientific">Symbiodinium natans</name>
    <dbReference type="NCBI Taxonomy" id="878477"/>
    <lineage>
        <taxon>Eukaryota</taxon>
        <taxon>Sar</taxon>
        <taxon>Alveolata</taxon>
        <taxon>Dinophyceae</taxon>
        <taxon>Suessiales</taxon>
        <taxon>Symbiodiniaceae</taxon>
        <taxon>Symbiodinium</taxon>
    </lineage>
</organism>
<dbReference type="EMBL" id="CAJNDS010002079">
    <property type="protein sequence ID" value="CAE7310572.1"/>
    <property type="molecule type" value="Genomic_DNA"/>
</dbReference>
<evidence type="ECO:0000313" key="2">
    <source>
        <dbReference type="Proteomes" id="UP000604046"/>
    </source>
</evidence>